<accession>A0AAN8EJX7</accession>
<dbReference type="EMBL" id="JAKLMC020000003">
    <property type="protein sequence ID" value="KAK5957108.1"/>
    <property type="molecule type" value="Genomic_DNA"/>
</dbReference>
<evidence type="ECO:0000313" key="2">
    <source>
        <dbReference type="Proteomes" id="UP001316803"/>
    </source>
</evidence>
<name>A0AAN8EJX7_9EURO</name>
<dbReference type="AlphaFoldDB" id="A0AAN8EJX7"/>
<comment type="caution">
    <text evidence="1">The sequence shown here is derived from an EMBL/GenBank/DDBJ whole genome shotgun (WGS) entry which is preliminary data.</text>
</comment>
<keyword evidence="2" id="KW-1185">Reference proteome</keyword>
<proteinExistence type="predicted"/>
<dbReference type="Proteomes" id="UP001316803">
    <property type="component" value="Unassembled WGS sequence"/>
</dbReference>
<evidence type="ECO:0000313" key="1">
    <source>
        <dbReference type="EMBL" id="KAK5957108.1"/>
    </source>
</evidence>
<reference evidence="1 2" key="1">
    <citation type="submission" date="2022-12" db="EMBL/GenBank/DDBJ databases">
        <title>Genomic features and morphological characterization of a novel Knufia sp. strain isolated from spacecraft assembly facility.</title>
        <authorList>
            <person name="Teixeira M."/>
            <person name="Chander A.M."/>
            <person name="Stajich J.E."/>
            <person name="Venkateswaran K."/>
        </authorList>
    </citation>
    <scope>NUCLEOTIDE SEQUENCE [LARGE SCALE GENOMIC DNA]</scope>
    <source>
        <strain evidence="1 2">FJI-L2-BK-P2</strain>
    </source>
</reference>
<gene>
    <name evidence="1" type="ORF">OHC33_001477</name>
</gene>
<organism evidence="1 2">
    <name type="scientific">Knufia fluminis</name>
    <dbReference type="NCBI Taxonomy" id="191047"/>
    <lineage>
        <taxon>Eukaryota</taxon>
        <taxon>Fungi</taxon>
        <taxon>Dikarya</taxon>
        <taxon>Ascomycota</taxon>
        <taxon>Pezizomycotina</taxon>
        <taxon>Eurotiomycetes</taxon>
        <taxon>Chaetothyriomycetidae</taxon>
        <taxon>Chaetothyriales</taxon>
        <taxon>Trichomeriaceae</taxon>
        <taxon>Knufia</taxon>
    </lineage>
</organism>
<protein>
    <submittedName>
        <fullName evidence="1">Uncharacterized protein</fullName>
    </submittedName>
</protein>
<sequence>MKPSTPLDRAHHDAILVPFRLLDLPQELQDRIYEQYFQSTGLRAFRKSQDEWWDNPSPSDHVNFEGIQGLALERASSKVAADSRRARRKTWPRTLDVDVSCALYGGDFDALCYARYAWLQEHIERINMTMPAIGGRDQSWSMWLASFAHLRDIAVVDQSHVRSPYATYERDIYYEFGEGITRVVAATSNDEEVNVALQGLIVEK</sequence>